<evidence type="ECO:0000313" key="1">
    <source>
        <dbReference type="EMBL" id="MBO0952636.1"/>
    </source>
</evidence>
<gene>
    <name evidence="1" type="ORF">J2I46_28915</name>
</gene>
<comment type="caution">
    <text evidence="1">The sequence shown here is derived from an EMBL/GenBank/DDBJ whole genome shotgun (WGS) entry which is preliminary data.</text>
</comment>
<dbReference type="RefSeq" id="WP_207332587.1">
    <property type="nucleotide sequence ID" value="NZ_JAFMYW010000012.1"/>
</dbReference>
<accession>A0ABS3JTC0</accession>
<reference evidence="1 2" key="1">
    <citation type="submission" date="2021-03" db="EMBL/GenBank/DDBJ databases">
        <title>Fibrella sp. HMF5405 genome sequencing and assembly.</title>
        <authorList>
            <person name="Kang H."/>
            <person name="Kim H."/>
            <person name="Bae S."/>
            <person name="Joh K."/>
        </authorList>
    </citation>
    <scope>NUCLEOTIDE SEQUENCE [LARGE SCALE GENOMIC DNA]</scope>
    <source>
        <strain evidence="1 2">HMF5405</strain>
    </source>
</reference>
<organism evidence="1 2">
    <name type="scientific">Fibrella forsythiae</name>
    <dbReference type="NCBI Taxonomy" id="2817061"/>
    <lineage>
        <taxon>Bacteria</taxon>
        <taxon>Pseudomonadati</taxon>
        <taxon>Bacteroidota</taxon>
        <taxon>Cytophagia</taxon>
        <taxon>Cytophagales</taxon>
        <taxon>Spirosomataceae</taxon>
        <taxon>Fibrella</taxon>
    </lineage>
</organism>
<evidence type="ECO:0000313" key="2">
    <source>
        <dbReference type="Proteomes" id="UP000664628"/>
    </source>
</evidence>
<sequence>MYVILTQVIVLKLSFTAIAQQSVKIKVISKDLIPVPFAIVKLSLPSTQIIAYGSTDVKGIYVIPTESPDSLTISVSRLGYKSYEDRLDKTYLRAQKEISIILYESETLLNEVIIRKVIPFQVNKDSTTFVASNFRDGSERSVEDLLKKLPGVQVSSNGTVSFNGKVVDKITIESDDFFSTNYKLITKNMSEYVIDKVDAIENYNDNRLLQGITRSDKTILNLRLRSDVKGLPFGDFKLGTSNNSQYELTNSFFLINSKFKIGQFSNFNDVGNNPGSEVEGLVNNPASTDLSKILINPVRFGINEIINTPRIPQQRFVSNKARMGAVNVSKTLSKFKFRSWVYAYKDQLSQSYSNNFSLLKTVQEVNNSENVFYSRNPTQLKSNLELDYLITDSCEVKIRSSFGFNCNSNSFYASSSINSGKSSSFYNQNGNAYTHSVDLTNRLTKNQAFQVSLYFSNKNYLDNYLANSYLYSYIPLSITDTINGFRQYTNLEESVKIFRVKYLTHYKSLLLSFAANYSSIDNNLSSKLRIISNGIEYLTNDSLSRNSIYNNKTYAFETTFTWFSKKWTLASGVSNQLVSVSNFSPILLNGEHYQLNRIPLTNLYGEVKYKIKDGISTNLLLTSIGVPPNITEISQGIYMSNYRTFSESIGSFNMRRDHIALFNFVISNPYVFLTSNTQVLYSVTNKPYTNFNSLQNGISYLQLKPVSYPSETYQIATNFDKYFHFIRTRINLSGSFAHASSYLGFNENQLFQNKIDKSEFKLIMSSAFKFPFNVDFGLTNSKINMATLSSYQISNKFYDLSFYGNLRISASNNKFQGNFKVEQNNYYINDIKSSALFADLWVLYKPTSGKFSYEIVGRNLFKAPSVYTLSILNNLVNRSIFHLVKPLLEIRLEYRLGVK</sequence>
<proteinExistence type="predicted"/>
<protein>
    <submittedName>
        <fullName evidence="1">Carboxypeptidase regulatory-like domain-containing protein</fullName>
    </submittedName>
</protein>
<dbReference type="Proteomes" id="UP000664628">
    <property type="component" value="Unassembled WGS sequence"/>
</dbReference>
<name>A0ABS3JTC0_9BACT</name>
<keyword evidence="2" id="KW-1185">Reference proteome</keyword>
<dbReference type="EMBL" id="JAFMYW010000012">
    <property type="protein sequence ID" value="MBO0952636.1"/>
    <property type="molecule type" value="Genomic_DNA"/>
</dbReference>